<dbReference type="Proteomes" id="UP000284841">
    <property type="component" value="Unassembled WGS sequence"/>
</dbReference>
<accession>A0A415DYW9</accession>
<dbReference type="GeneID" id="83004107"/>
<organism evidence="2 3">
    <name type="scientific">Emergencia timonensis</name>
    <dbReference type="NCBI Taxonomy" id="1776384"/>
    <lineage>
        <taxon>Bacteria</taxon>
        <taxon>Bacillati</taxon>
        <taxon>Bacillota</taxon>
        <taxon>Clostridia</taxon>
        <taxon>Peptostreptococcales</taxon>
        <taxon>Anaerovoracaceae</taxon>
        <taxon>Emergencia</taxon>
    </lineage>
</organism>
<dbReference type="EMBL" id="QRMS01000004">
    <property type="protein sequence ID" value="RHJ86016.1"/>
    <property type="molecule type" value="Genomic_DNA"/>
</dbReference>
<dbReference type="InterPro" id="IPR006016">
    <property type="entry name" value="UspA"/>
</dbReference>
<keyword evidence="3" id="KW-1185">Reference proteome</keyword>
<dbReference type="STRING" id="1776384.GCA_900086585_01733"/>
<sequence>MNNIMVCVTKQKTCQRLIDYGKKLKKSDDDQLFVIHIAKSDDSFLDNSEEGEALEFLYEKARDAGASLTVEKSDDVMKTLIDIVDRNGITEVITGQSGEKEGRDSFLDRFNEYLAGKAELIVVPAHS</sequence>
<dbReference type="SUPFAM" id="SSF52402">
    <property type="entry name" value="Adenine nucleotide alpha hydrolases-like"/>
    <property type="match status" value="1"/>
</dbReference>
<protein>
    <submittedName>
        <fullName evidence="2">Universal stress protein UspA</fullName>
    </submittedName>
</protein>
<comment type="caution">
    <text evidence="2">The sequence shown here is derived from an EMBL/GenBank/DDBJ whole genome shotgun (WGS) entry which is preliminary data.</text>
</comment>
<evidence type="ECO:0000259" key="1">
    <source>
        <dbReference type="Pfam" id="PF00582"/>
    </source>
</evidence>
<name>A0A415DYW9_9FIRM</name>
<reference evidence="2 3" key="1">
    <citation type="submission" date="2018-08" db="EMBL/GenBank/DDBJ databases">
        <title>A genome reference for cultivated species of the human gut microbiota.</title>
        <authorList>
            <person name="Zou Y."/>
            <person name="Xue W."/>
            <person name="Luo G."/>
        </authorList>
    </citation>
    <scope>NUCLEOTIDE SEQUENCE [LARGE SCALE GENOMIC DNA]</scope>
    <source>
        <strain evidence="2 3">AM07-24</strain>
    </source>
</reference>
<dbReference type="RefSeq" id="WP_067536641.1">
    <property type="nucleotide sequence ID" value="NZ_AP025567.1"/>
</dbReference>
<feature type="domain" description="UspA" evidence="1">
    <location>
        <begin position="2"/>
        <end position="119"/>
    </location>
</feature>
<dbReference type="AlphaFoldDB" id="A0A415DYW9"/>
<dbReference type="Gene3D" id="3.40.50.620">
    <property type="entry name" value="HUPs"/>
    <property type="match status" value="1"/>
</dbReference>
<evidence type="ECO:0000313" key="2">
    <source>
        <dbReference type="EMBL" id="RHJ86016.1"/>
    </source>
</evidence>
<dbReference type="Pfam" id="PF00582">
    <property type="entry name" value="Usp"/>
    <property type="match status" value="1"/>
</dbReference>
<evidence type="ECO:0000313" key="3">
    <source>
        <dbReference type="Proteomes" id="UP000284841"/>
    </source>
</evidence>
<dbReference type="InterPro" id="IPR014729">
    <property type="entry name" value="Rossmann-like_a/b/a_fold"/>
</dbReference>
<proteinExistence type="predicted"/>
<gene>
    <name evidence="2" type="ORF">DW099_14350</name>
</gene>
<dbReference type="OrthoDB" id="1707003at2"/>